<name>A0A0B7C2D9_9EUPU</name>
<reference evidence="1" key="1">
    <citation type="submission" date="2014-12" db="EMBL/GenBank/DDBJ databases">
        <title>Insight into the proteome of Arion vulgaris.</title>
        <authorList>
            <person name="Aradska J."/>
            <person name="Bulat T."/>
            <person name="Smidak R."/>
            <person name="Sarate P."/>
            <person name="Gangsoo J."/>
            <person name="Sialana F."/>
            <person name="Bilban M."/>
            <person name="Lubec G."/>
        </authorList>
    </citation>
    <scope>NUCLEOTIDE SEQUENCE</scope>
    <source>
        <tissue evidence="1">Skin</tissue>
    </source>
</reference>
<sequence>SFYLNEEGKVVVLTVDASSKFAVDIFEINDTRVKTVQLGSSGVLWLDIRSLTASYFATSLGIKRIDLEKASVTNILNTKNA</sequence>
<dbReference type="EMBL" id="HACG01052753">
    <property type="protein sequence ID" value="CEK99624.1"/>
    <property type="molecule type" value="Transcribed_RNA"/>
</dbReference>
<feature type="non-terminal residue" evidence="1">
    <location>
        <position position="1"/>
    </location>
</feature>
<proteinExistence type="predicted"/>
<accession>A0A0B7C2D9</accession>
<protein>
    <submittedName>
        <fullName evidence="1">Uncharacterized protein</fullName>
    </submittedName>
</protein>
<gene>
    <name evidence="1" type="primary">ORF221740</name>
</gene>
<evidence type="ECO:0000313" key="1">
    <source>
        <dbReference type="EMBL" id="CEK99624.1"/>
    </source>
</evidence>
<feature type="non-terminal residue" evidence="1">
    <location>
        <position position="81"/>
    </location>
</feature>
<dbReference type="AlphaFoldDB" id="A0A0B7C2D9"/>
<organism evidence="1">
    <name type="scientific">Arion vulgaris</name>
    <dbReference type="NCBI Taxonomy" id="1028688"/>
    <lineage>
        <taxon>Eukaryota</taxon>
        <taxon>Metazoa</taxon>
        <taxon>Spiralia</taxon>
        <taxon>Lophotrochozoa</taxon>
        <taxon>Mollusca</taxon>
        <taxon>Gastropoda</taxon>
        <taxon>Heterobranchia</taxon>
        <taxon>Euthyneura</taxon>
        <taxon>Panpulmonata</taxon>
        <taxon>Eupulmonata</taxon>
        <taxon>Stylommatophora</taxon>
        <taxon>Helicina</taxon>
        <taxon>Arionoidea</taxon>
        <taxon>Arionidae</taxon>
        <taxon>Arion</taxon>
    </lineage>
</organism>